<feature type="domain" description="DUF2179" evidence="7">
    <location>
        <begin position="110"/>
        <end position="161"/>
    </location>
</feature>
<feature type="domain" description="DUF5698" evidence="8">
    <location>
        <begin position="19"/>
        <end position="76"/>
    </location>
</feature>
<comment type="subcellular location">
    <subcellularLocation>
        <location evidence="1 6">Cell membrane</location>
        <topology evidence="1 6">Multi-pass membrane protein</topology>
    </subcellularLocation>
</comment>
<keyword evidence="4 6" id="KW-1133">Transmembrane helix</keyword>
<dbReference type="CDD" id="cd16381">
    <property type="entry name" value="YitT_C_like_1"/>
    <property type="match status" value="1"/>
</dbReference>
<evidence type="ECO:0000256" key="4">
    <source>
        <dbReference type="ARBA" id="ARBA00022989"/>
    </source>
</evidence>
<evidence type="ECO:0000256" key="2">
    <source>
        <dbReference type="ARBA" id="ARBA00022475"/>
    </source>
</evidence>
<dbReference type="PANTHER" id="PTHR40060">
    <property type="entry name" value="UPF0316 PROTEIN YEBE"/>
    <property type="match status" value="1"/>
</dbReference>
<proteinExistence type="inferred from homology"/>
<dbReference type="RefSeq" id="WP_097074922.1">
    <property type="nucleotide sequence ID" value="NZ_OBMQ01000015.1"/>
</dbReference>
<dbReference type="Pfam" id="PF18955">
    <property type="entry name" value="DUF5698"/>
    <property type="match status" value="1"/>
</dbReference>
<dbReference type="GO" id="GO:0005886">
    <property type="term" value="C:plasma membrane"/>
    <property type="evidence" value="ECO:0007669"/>
    <property type="project" value="UniProtKB-SubCell"/>
</dbReference>
<feature type="transmembrane region" description="Helical" evidence="6">
    <location>
        <begin position="58"/>
        <end position="76"/>
    </location>
</feature>
<dbReference type="NCBIfam" id="NF003194">
    <property type="entry name" value="PRK04164.1-5"/>
    <property type="match status" value="1"/>
</dbReference>
<protein>
    <recommendedName>
        <fullName evidence="6">UPF0316 protein SAMN05880501_11597</fullName>
    </recommendedName>
</protein>
<keyword evidence="2 6" id="KW-1003">Cell membrane</keyword>
<dbReference type="InterPro" id="IPR019264">
    <property type="entry name" value="DUF2179"/>
</dbReference>
<evidence type="ECO:0000256" key="3">
    <source>
        <dbReference type="ARBA" id="ARBA00022692"/>
    </source>
</evidence>
<dbReference type="InterPro" id="IPR044035">
    <property type="entry name" value="DUF5698"/>
</dbReference>
<organism evidence="9 10">
    <name type="scientific">Ureibacillus xyleni</name>
    <dbReference type="NCBI Taxonomy" id="614648"/>
    <lineage>
        <taxon>Bacteria</taxon>
        <taxon>Bacillati</taxon>
        <taxon>Bacillota</taxon>
        <taxon>Bacilli</taxon>
        <taxon>Bacillales</taxon>
        <taxon>Caryophanaceae</taxon>
        <taxon>Ureibacillus</taxon>
    </lineage>
</organism>
<feature type="transmembrane region" description="Helical" evidence="6">
    <location>
        <begin position="31"/>
        <end position="52"/>
    </location>
</feature>
<evidence type="ECO:0000313" key="9">
    <source>
        <dbReference type="EMBL" id="SOC23521.1"/>
    </source>
</evidence>
<keyword evidence="10" id="KW-1185">Reference proteome</keyword>
<dbReference type="Proteomes" id="UP000219636">
    <property type="component" value="Unassembled WGS sequence"/>
</dbReference>
<evidence type="ECO:0000256" key="6">
    <source>
        <dbReference type="HAMAP-Rule" id="MF_01515"/>
    </source>
</evidence>
<evidence type="ECO:0000256" key="1">
    <source>
        <dbReference type="ARBA" id="ARBA00004651"/>
    </source>
</evidence>
<evidence type="ECO:0000313" key="10">
    <source>
        <dbReference type="Proteomes" id="UP000219636"/>
    </source>
</evidence>
<dbReference type="HAMAP" id="MF_01515">
    <property type="entry name" value="UPF0316"/>
    <property type="match status" value="1"/>
</dbReference>
<evidence type="ECO:0000256" key="5">
    <source>
        <dbReference type="ARBA" id="ARBA00023136"/>
    </source>
</evidence>
<dbReference type="InterPro" id="IPR022930">
    <property type="entry name" value="UPF0316"/>
</dbReference>
<dbReference type="PANTHER" id="PTHR40060:SF1">
    <property type="entry name" value="UPF0316 PROTEIN YEBE"/>
    <property type="match status" value="1"/>
</dbReference>
<sequence>MTNILLILLLQLVYVPLLTLRTIFLVKNLTLFAAIFGILEMLIYVFGLSLVFNGDQSLLAMVVYAVGFGLGMFLGTKIENKLAIGYVYITINTQMKNQELIDTLRTNGFAITTYVGEGRDSERFKYEILAKRNREKELFALVESIEPKAFIISYEPKSFKGGFLVDRMKKQAREFNKRGF</sequence>
<keyword evidence="3 6" id="KW-0812">Transmembrane</keyword>
<keyword evidence="5 6" id="KW-0472">Membrane</keyword>
<evidence type="ECO:0000259" key="8">
    <source>
        <dbReference type="Pfam" id="PF18955"/>
    </source>
</evidence>
<name>A0A285TR90_9BACL</name>
<comment type="similarity">
    <text evidence="6">Belongs to the UPF0316 family.</text>
</comment>
<accession>A0A285TR90</accession>
<gene>
    <name evidence="9" type="ORF">SAMN05880501_11597</name>
</gene>
<dbReference type="Pfam" id="PF10035">
    <property type="entry name" value="DUF2179"/>
    <property type="match status" value="1"/>
</dbReference>
<reference evidence="10" key="1">
    <citation type="submission" date="2017-08" db="EMBL/GenBank/DDBJ databases">
        <authorList>
            <person name="Varghese N."/>
            <person name="Submissions S."/>
        </authorList>
    </citation>
    <scope>NUCLEOTIDE SEQUENCE [LARGE SCALE GENOMIC DNA]</scope>
    <source>
        <strain evidence="10">JC22</strain>
    </source>
</reference>
<feature type="transmembrane region" description="Helical" evidence="6">
    <location>
        <begin position="6"/>
        <end position="24"/>
    </location>
</feature>
<dbReference type="EMBL" id="OBMQ01000015">
    <property type="protein sequence ID" value="SOC23521.1"/>
    <property type="molecule type" value="Genomic_DNA"/>
</dbReference>
<evidence type="ECO:0000259" key="7">
    <source>
        <dbReference type="Pfam" id="PF10035"/>
    </source>
</evidence>
<dbReference type="AlphaFoldDB" id="A0A285TR90"/>
<dbReference type="OrthoDB" id="48231at2"/>